<evidence type="ECO:0000256" key="5">
    <source>
        <dbReference type="ARBA" id="ARBA00022776"/>
    </source>
</evidence>
<keyword evidence="9" id="KW-1185">Reference proteome</keyword>
<feature type="compositionally biased region" description="Polar residues" evidence="6">
    <location>
        <begin position="897"/>
        <end position="911"/>
    </location>
</feature>
<feature type="region of interest" description="Disordered" evidence="6">
    <location>
        <begin position="1269"/>
        <end position="1301"/>
    </location>
</feature>
<dbReference type="SMART" id="SM01349">
    <property type="entry name" value="TOG"/>
    <property type="match status" value="1"/>
</dbReference>
<dbReference type="InterPro" id="IPR016024">
    <property type="entry name" value="ARM-type_fold"/>
</dbReference>
<feature type="compositionally biased region" description="Low complexity" evidence="6">
    <location>
        <begin position="679"/>
        <end position="698"/>
    </location>
</feature>
<evidence type="ECO:0000313" key="8">
    <source>
        <dbReference type="EMBL" id="KAJ7228872.1"/>
    </source>
</evidence>
<feature type="region of interest" description="Disordered" evidence="6">
    <location>
        <begin position="642"/>
        <end position="703"/>
    </location>
</feature>
<dbReference type="InterPro" id="IPR034085">
    <property type="entry name" value="TOG"/>
</dbReference>
<dbReference type="GO" id="GO:0005815">
    <property type="term" value="C:microtubule organizing center"/>
    <property type="evidence" value="ECO:0007669"/>
    <property type="project" value="TreeGrafter"/>
</dbReference>
<evidence type="ECO:0000313" key="9">
    <source>
        <dbReference type="Proteomes" id="UP001219525"/>
    </source>
</evidence>
<evidence type="ECO:0000256" key="3">
    <source>
        <dbReference type="ARBA" id="ARBA00022618"/>
    </source>
</evidence>
<accession>A0AAD7E5L7</accession>
<evidence type="ECO:0000256" key="4">
    <source>
        <dbReference type="ARBA" id="ARBA00022701"/>
    </source>
</evidence>
<feature type="region of interest" description="Disordered" evidence="6">
    <location>
        <begin position="283"/>
        <end position="360"/>
    </location>
</feature>
<sequence>MDSDDSRLESLINQCKSNDVDVKVDALAKLQATFESGIEINDPDGLIQVVKACLRTSNQHLTTAALSVLPPLLPLLIAPALGNTQAQNALSQSTSSIGSVAPSSVVDTVTLRQVLVAFLPPGGLIDRLGDKERAQLKARESLIILGGLAFRSGVSSSTVSTRSKDAKGPETPIMVFERHLRETGLASKVWKVREQSILTLVHIRRAYPQFPIRAYLSQLVDALEDTDAHVRDCARQSVIELFSGPGVSDAARADLKKEMIKKNVRKTIVDGVLSKLLGVGGSFSGSNPQSREGSENGDITMKPKEYVPPSLALAGRRPTAASSTSAPSRAASTHSNVSRPPSRAAALDSPSGATPTATENADVKPVYIASTRDLEAEFAAMHKPFEGKENEHNWADRDRAIQRVRGMIKGEVHLRYTETFLANMKDFIQMSTKTLASLRTTVAINTCSLYSEMATALGTALDPFCDPLFTNLLKMAGFTKKLTAQQSQASVSTIIELTSSPPRILLPLLWQCSQDKMVQARAFAVVHLKQYLEVHGQRSKHAIETSGGLEIIEKSLKRALADANPAVRESARICFWVFDGMWRDRGITLLDGLDSVAKKQLEKACPNPQLAAAVLPPSTPKPAKKTSVAAAIAASRAKAKAIATAPPTLRHQATSSSHTIPLRRAGSPSLSPKNSTVARPSSPLRMSTSTSTPMSSTSQKPRIVSNGIARSLSAEAVSSAPSSSSAPPSPSEQAVFRRRTSSPLASNANRSSTIRKAFDTASPTLRSSAARNTAVPVNVRHSALFAQPSLDDESLLLAQNVPIPHSDSESESMDHSVNLMSFSAAFEKYASPAARRSHSQVHSLSPEASNALSSGSLETTAGQPEVEDALRARAEQAESAAERLLELVDPDDESMRHSTIPSSLMVGSNGTRAKAKPTPLPIVRIQTRPPVTPTNKATATMRQVAQFRNSPAYNGHPSASLMDVLHDQRHQTSWWLKRKNLVARSTPPKAVDNGDQMQELQGYIDNLETDNADTVVLQKLALLSIENPATDSVASPLSPDFGYPASPSPFANTSRSLPSLHADMWGKNKNFERLFNALLSFLQPAKSDEEIEYGLVVLWELLENQAVYVEGREGDVFSLLLQIRYCCHHNVLEATNTIRDMLTTRIEPVYGLTTMHASLRSFSAEPYQSTTSEQDKAATFAFGLIALGKFILRLPAEIAEEELPRLKGTLISALNDKSSLVIRESAAAAIIAAQLALRDETHLFALLDGLADEKKNLLTYLFDKHGARGAAAATGPSGLDRLEKEMRRLDTRTSTPPRPPA</sequence>
<dbReference type="PANTHER" id="PTHR21567">
    <property type="entry name" value="CLASP"/>
    <property type="match status" value="1"/>
</dbReference>
<organism evidence="8 9">
    <name type="scientific">Mycena pura</name>
    <dbReference type="NCBI Taxonomy" id="153505"/>
    <lineage>
        <taxon>Eukaryota</taxon>
        <taxon>Fungi</taxon>
        <taxon>Dikarya</taxon>
        <taxon>Basidiomycota</taxon>
        <taxon>Agaricomycotina</taxon>
        <taxon>Agaricomycetes</taxon>
        <taxon>Agaricomycetidae</taxon>
        <taxon>Agaricales</taxon>
        <taxon>Marasmiineae</taxon>
        <taxon>Mycenaceae</taxon>
        <taxon>Mycena</taxon>
    </lineage>
</organism>
<dbReference type="EMBL" id="JARJCW010000002">
    <property type="protein sequence ID" value="KAJ7228872.1"/>
    <property type="molecule type" value="Genomic_DNA"/>
</dbReference>
<protein>
    <submittedName>
        <fullName evidence="8">Clasp N terminal-domain-containing protein</fullName>
    </submittedName>
</protein>
<feature type="compositionally biased region" description="Basic and acidic residues" evidence="6">
    <location>
        <begin position="1280"/>
        <end position="1291"/>
    </location>
</feature>
<dbReference type="GO" id="GO:0005881">
    <property type="term" value="C:cytoplasmic microtubule"/>
    <property type="evidence" value="ECO:0007669"/>
    <property type="project" value="TreeGrafter"/>
</dbReference>
<dbReference type="GO" id="GO:0005876">
    <property type="term" value="C:spindle microtubule"/>
    <property type="evidence" value="ECO:0007669"/>
    <property type="project" value="TreeGrafter"/>
</dbReference>
<keyword evidence="3" id="KW-0132">Cell division</keyword>
<comment type="similarity">
    <text evidence="2">Belongs to the CLASP family.</text>
</comment>
<name>A0AAD7E5L7_9AGAR</name>
<feature type="compositionally biased region" description="Polar residues" evidence="6">
    <location>
        <begin position="840"/>
        <end position="862"/>
    </location>
</feature>
<feature type="region of interest" description="Disordered" evidence="6">
    <location>
        <begin position="715"/>
        <end position="769"/>
    </location>
</feature>
<comment type="caution">
    <text evidence="8">The sequence shown here is derived from an EMBL/GenBank/DDBJ whole genome shotgun (WGS) entry which is preliminary data.</text>
</comment>
<dbReference type="InterPro" id="IPR011989">
    <property type="entry name" value="ARM-like"/>
</dbReference>
<dbReference type="GO" id="GO:0090307">
    <property type="term" value="P:mitotic spindle assembly"/>
    <property type="evidence" value="ECO:0007669"/>
    <property type="project" value="TreeGrafter"/>
</dbReference>
<feature type="compositionally biased region" description="Polar residues" evidence="6">
    <location>
        <begin position="668"/>
        <end position="678"/>
    </location>
</feature>
<evidence type="ECO:0000259" key="7">
    <source>
        <dbReference type="SMART" id="SM01349"/>
    </source>
</evidence>
<dbReference type="Gene3D" id="1.25.10.10">
    <property type="entry name" value="Leucine-rich Repeat Variant"/>
    <property type="match status" value="2"/>
</dbReference>
<evidence type="ECO:0000256" key="1">
    <source>
        <dbReference type="ARBA" id="ARBA00004186"/>
    </source>
</evidence>
<feature type="compositionally biased region" description="Low complexity" evidence="6">
    <location>
        <begin position="715"/>
        <end position="726"/>
    </location>
</feature>
<evidence type="ECO:0000256" key="6">
    <source>
        <dbReference type="SAM" id="MobiDB-lite"/>
    </source>
</evidence>
<comment type="subcellular location">
    <subcellularLocation>
        <location evidence="1">Cytoplasm</location>
        <location evidence="1">Cytoskeleton</location>
        <location evidence="1">Spindle</location>
    </subcellularLocation>
</comment>
<feature type="domain" description="TOG" evidence="7">
    <location>
        <begin position="373"/>
        <end position="614"/>
    </location>
</feature>
<dbReference type="GO" id="GO:0008017">
    <property type="term" value="F:microtubule binding"/>
    <property type="evidence" value="ECO:0007669"/>
    <property type="project" value="TreeGrafter"/>
</dbReference>
<keyword evidence="5" id="KW-0498">Mitosis</keyword>
<evidence type="ECO:0000256" key="2">
    <source>
        <dbReference type="ARBA" id="ARBA00009549"/>
    </source>
</evidence>
<dbReference type="InterPro" id="IPR024395">
    <property type="entry name" value="CLASP_N_dom"/>
</dbReference>
<dbReference type="GO" id="GO:1990023">
    <property type="term" value="C:mitotic spindle midzone"/>
    <property type="evidence" value="ECO:0007669"/>
    <property type="project" value="TreeGrafter"/>
</dbReference>
<keyword evidence="4" id="KW-0493">Microtubule</keyword>
<reference evidence="8" key="1">
    <citation type="submission" date="2023-03" db="EMBL/GenBank/DDBJ databases">
        <title>Massive genome expansion in bonnet fungi (Mycena s.s.) driven by repeated elements and novel gene families across ecological guilds.</title>
        <authorList>
            <consortium name="Lawrence Berkeley National Laboratory"/>
            <person name="Harder C.B."/>
            <person name="Miyauchi S."/>
            <person name="Viragh M."/>
            <person name="Kuo A."/>
            <person name="Thoen E."/>
            <person name="Andreopoulos B."/>
            <person name="Lu D."/>
            <person name="Skrede I."/>
            <person name="Drula E."/>
            <person name="Henrissat B."/>
            <person name="Morin E."/>
            <person name="Kohler A."/>
            <person name="Barry K."/>
            <person name="LaButti K."/>
            <person name="Morin E."/>
            <person name="Salamov A."/>
            <person name="Lipzen A."/>
            <person name="Mereny Z."/>
            <person name="Hegedus B."/>
            <person name="Baldrian P."/>
            <person name="Stursova M."/>
            <person name="Weitz H."/>
            <person name="Taylor A."/>
            <person name="Grigoriev I.V."/>
            <person name="Nagy L.G."/>
            <person name="Martin F."/>
            <person name="Kauserud H."/>
        </authorList>
    </citation>
    <scope>NUCLEOTIDE SEQUENCE</scope>
    <source>
        <strain evidence="8">9144</strain>
    </source>
</reference>
<dbReference type="GO" id="GO:0051301">
    <property type="term" value="P:cell division"/>
    <property type="evidence" value="ECO:0007669"/>
    <property type="project" value="UniProtKB-KW"/>
</dbReference>
<feature type="region of interest" description="Disordered" evidence="6">
    <location>
        <begin position="837"/>
        <end position="862"/>
    </location>
</feature>
<feature type="compositionally biased region" description="Low complexity" evidence="6">
    <location>
        <begin position="316"/>
        <end position="333"/>
    </location>
</feature>
<gene>
    <name evidence="8" type="ORF">GGX14DRAFT_415488</name>
</gene>
<dbReference type="Proteomes" id="UP001219525">
    <property type="component" value="Unassembled WGS sequence"/>
</dbReference>
<dbReference type="Pfam" id="PF12348">
    <property type="entry name" value="CLASP_N"/>
    <property type="match status" value="1"/>
</dbReference>
<dbReference type="PANTHER" id="PTHR21567:SF9">
    <property type="entry name" value="CLIP-ASSOCIATING PROTEIN"/>
    <property type="match status" value="1"/>
</dbReference>
<feature type="region of interest" description="Disordered" evidence="6">
    <location>
        <begin position="886"/>
        <end position="916"/>
    </location>
</feature>
<feature type="compositionally biased region" description="Polar residues" evidence="6">
    <location>
        <begin position="741"/>
        <end position="754"/>
    </location>
</feature>
<dbReference type="SUPFAM" id="SSF48371">
    <property type="entry name" value="ARM repeat"/>
    <property type="match status" value="1"/>
</dbReference>
<proteinExistence type="inferred from homology"/>
<keyword evidence="5" id="KW-0131">Cell cycle</keyword>